<comment type="caution">
    <text evidence="3">The sequence shown here is derived from an EMBL/GenBank/DDBJ whole genome shotgun (WGS) entry which is preliminary data.</text>
</comment>
<dbReference type="EMBL" id="AJIL01000284">
    <property type="protein sequence ID" value="KNE89978.1"/>
    <property type="molecule type" value="Genomic_DNA"/>
</dbReference>
<accession>A0A0L0USF4</accession>
<name>A0A0L0USF4_9BASI</name>
<gene>
    <name evidence="3" type="ORF">PSTG_16562</name>
</gene>
<keyword evidence="4" id="KW-1185">Reference proteome</keyword>
<feature type="signal peptide" evidence="2">
    <location>
        <begin position="1"/>
        <end position="23"/>
    </location>
</feature>
<feature type="compositionally biased region" description="Polar residues" evidence="1">
    <location>
        <begin position="139"/>
        <end position="152"/>
    </location>
</feature>
<evidence type="ECO:0000313" key="3">
    <source>
        <dbReference type="EMBL" id="KNE89978.1"/>
    </source>
</evidence>
<sequence length="487" mass="55156">MKLNFIQVYAMFFLCRSAFLILANLLPPESTVLHKRHLGQIPDLNFLPAHQKPADEPPCLLESPASEALSGPALASKDSQGSSKSPAAMLKPIPLGESKAGSQNRKKDLTPLSGAKESGREMKRQKKIYPAKRKHDPNKSVSGPSTKASSEPESIRKLDRNKIAKEKDAIGPHNPERGGTVDADTEAIELFSIDDWDFVREDPERKTPDSDRIVPKEFEPERVFKLLKSWIGTGQKPGDPFFIPKKRIRAARYDLTFPKEVHDSRRNNALFSTVQSISNKKIQFNKFEAYSEGIIKEIRSNLERMSQVSSSRDSISIKAGIERIIEIVEDVTQVTSFLIIIYLTLFQERKPGILTTASIDNILMNLAELWTSVVQFSPESIQEYEWSTEMLWMFQTGKAYHCMEKRRHSSIAGLKYKIAWSLVACWAKRSVEITLGEDHSASAVIKKRYFNDQVHQLINKIIYSLNYENIHDRIKSNSHSGTKKGTK</sequence>
<protein>
    <submittedName>
        <fullName evidence="3">Uncharacterized protein</fullName>
    </submittedName>
</protein>
<dbReference type="Proteomes" id="UP000054564">
    <property type="component" value="Unassembled WGS sequence"/>
</dbReference>
<organism evidence="3 4">
    <name type="scientific">Puccinia striiformis f. sp. tritici PST-78</name>
    <dbReference type="NCBI Taxonomy" id="1165861"/>
    <lineage>
        <taxon>Eukaryota</taxon>
        <taxon>Fungi</taxon>
        <taxon>Dikarya</taxon>
        <taxon>Basidiomycota</taxon>
        <taxon>Pucciniomycotina</taxon>
        <taxon>Pucciniomycetes</taxon>
        <taxon>Pucciniales</taxon>
        <taxon>Pucciniaceae</taxon>
        <taxon>Puccinia</taxon>
    </lineage>
</organism>
<dbReference type="AlphaFoldDB" id="A0A0L0USF4"/>
<evidence type="ECO:0000313" key="4">
    <source>
        <dbReference type="Proteomes" id="UP000054564"/>
    </source>
</evidence>
<proteinExistence type="predicted"/>
<feature type="region of interest" description="Disordered" evidence="1">
    <location>
        <begin position="55"/>
        <end position="183"/>
    </location>
</feature>
<feature type="chain" id="PRO_5005549269" evidence="2">
    <location>
        <begin position="24"/>
        <end position="487"/>
    </location>
</feature>
<keyword evidence="2" id="KW-0732">Signal</keyword>
<feature type="compositionally biased region" description="Basic residues" evidence="1">
    <location>
        <begin position="123"/>
        <end position="136"/>
    </location>
</feature>
<feature type="compositionally biased region" description="Basic and acidic residues" evidence="1">
    <location>
        <begin position="153"/>
        <end position="176"/>
    </location>
</feature>
<evidence type="ECO:0000256" key="2">
    <source>
        <dbReference type="SAM" id="SignalP"/>
    </source>
</evidence>
<evidence type="ECO:0000256" key="1">
    <source>
        <dbReference type="SAM" id="MobiDB-lite"/>
    </source>
</evidence>
<reference evidence="4" key="1">
    <citation type="submission" date="2014-03" db="EMBL/GenBank/DDBJ databases">
        <title>The Genome Sequence of Puccinia striiformis f. sp. tritici PST-78.</title>
        <authorList>
            <consortium name="The Broad Institute Genome Sequencing Platform"/>
            <person name="Cuomo C."/>
            <person name="Hulbert S."/>
            <person name="Chen X."/>
            <person name="Walker B."/>
            <person name="Young S.K."/>
            <person name="Zeng Q."/>
            <person name="Gargeya S."/>
            <person name="Fitzgerald M."/>
            <person name="Haas B."/>
            <person name="Abouelleil A."/>
            <person name="Alvarado L."/>
            <person name="Arachchi H.M."/>
            <person name="Berlin A.M."/>
            <person name="Chapman S.B."/>
            <person name="Goldberg J."/>
            <person name="Griggs A."/>
            <person name="Gujja S."/>
            <person name="Hansen M."/>
            <person name="Howarth C."/>
            <person name="Imamovic A."/>
            <person name="Larimer J."/>
            <person name="McCowan C."/>
            <person name="Montmayeur A."/>
            <person name="Murphy C."/>
            <person name="Neiman D."/>
            <person name="Pearson M."/>
            <person name="Priest M."/>
            <person name="Roberts A."/>
            <person name="Saif S."/>
            <person name="Shea T."/>
            <person name="Sisk P."/>
            <person name="Sykes S."/>
            <person name="Wortman J."/>
            <person name="Nusbaum C."/>
            <person name="Birren B."/>
        </authorList>
    </citation>
    <scope>NUCLEOTIDE SEQUENCE [LARGE SCALE GENOMIC DNA]</scope>
    <source>
        <strain evidence="4">race PST-78</strain>
    </source>
</reference>